<dbReference type="GO" id="GO:0046677">
    <property type="term" value="P:response to antibiotic"/>
    <property type="evidence" value="ECO:0007669"/>
    <property type="project" value="UniProtKB-KW"/>
</dbReference>
<evidence type="ECO:0000256" key="2">
    <source>
        <dbReference type="ARBA" id="ARBA00008417"/>
    </source>
</evidence>
<proteinExistence type="inferred from homology"/>
<gene>
    <name evidence="11" type="ORF">H9809_01795</name>
</gene>
<sequence length="464" mass="50733">MKKATDLGKDKVPFLVLKLAVPSMLAQFVTVLYSIVDRMFIGNIPEVGDTALAGVGVCGPIVSLLTSFGTLIGLGGSILMAMRMGAGRKKQAQTILAHSFLMLVIFSAVLTLLFLLMKSRLLQWFGASPDTFPYADSYLTIYTAGTFFALMAIGLNYFITCQGFPGVGMATVMIGALTNIALDPLLIFGLHMGVAGAALATVIAQFASCAYAFWFLTGKKIPIAVTRLRRKNFSPVIVKRILVLGISPFLILATDSVIILVLNTVLQKYGGPEQGDTLITCATIVQSYMMLITGPMLGISSGTQAILSYNYGAKEIQRVKQAEKYILLLCLCFTTFMFFTSRAVPVYFIRLFTQEASQLKLCVWGIRTFTLMIIPLSFQYVFVDGFTALGRSKTALFLSMFRKGDYVLFTILLPAFFGAKSAFYAQPLADGIAAVMSTIAFFLVFQKHLEKRMAESVDNRQISV</sequence>
<evidence type="ECO:0000256" key="9">
    <source>
        <dbReference type="ARBA" id="ARBA00023251"/>
    </source>
</evidence>
<evidence type="ECO:0000256" key="6">
    <source>
        <dbReference type="ARBA" id="ARBA00022692"/>
    </source>
</evidence>
<dbReference type="PANTHER" id="PTHR43823">
    <property type="entry name" value="SPORULATION PROTEIN YKVU"/>
    <property type="match status" value="1"/>
</dbReference>
<comment type="caution">
    <text evidence="11">The sequence shown here is derived from an EMBL/GenBank/DDBJ whole genome shotgun (WGS) entry which is preliminary data.</text>
</comment>
<comment type="subcellular location">
    <subcellularLocation>
        <location evidence="1">Cell membrane</location>
        <topology evidence="1">Multi-pass membrane protein</topology>
    </subcellularLocation>
</comment>
<dbReference type="GO" id="GO:0042910">
    <property type="term" value="F:xenobiotic transmembrane transporter activity"/>
    <property type="evidence" value="ECO:0007669"/>
    <property type="project" value="InterPro"/>
</dbReference>
<keyword evidence="7 10" id="KW-1133">Transmembrane helix</keyword>
<keyword evidence="9" id="KW-0046">Antibiotic resistance</keyword>
<feature type="transmembrane region" description="Helical" evidence="10">
    <location>
        <begin position="237"/>
        <end position="262"/>
    </location>
</feature>
<evidence type="ECO:0000256" key="7">
    <source>
        <dbReference type="ARBA" id="ARBA00022989"/>
    </source>
</evidence>
<evidence type="ECO:0000256" key="3">
    <source>
        <dbReference type="ARBA" id="ARBA00022106"/>
    </source>
</evidence>
<accession>A0A9D2FQG3</accession>
<feature type="transmembrane region" description="Helical" evidence="10">
    <location>
        <begin position="194"/>
        <end position="216"/>
    </location>
</feature>
<feature type="transmembrane region" description="Helical" evidence="10">
    <location>
        <begin position="395"/>
        <end position="417"/>
    </location>
</feature>
<dbReference type="PANTHER" id="PTHR43823:SF3">
    <property type="entry name" value="MULTIDRUG EXPORT PROTEIN MEPA"/>
    <property type="match status" value="1"/>
</dbReference>
<protein>
    <recommendedName>
        <fullName evidence="3">Multidrug export protein MepA</fullName>
    </recommendedName>
</protein>
<comment type="similarity">
    <text evidence="2">Belongs to the multi antimicrobial extrusion (MATE) (TC 2.A.66.1) family. MepA subfamily.</text>
</comment>
<organism evidence="11 12">
    <name type="scientific">Candidatus Blautia pullicola</name>
    <dbReference type="NCBI Taxonomy" id="2838498"/>
    <lineage>
        <taxon>Bacteria</taxon>
        <taxon>Bacillati</taxon>
        <taxon>Bacillota</taxon>
        <taxon>Clostridia</taxon>
        <taxon>Lachnospirales</taxon>
        <taxon>Lachnospiraceae</taxon>
        <taxon>Blautia</taxon>
    </lineage>
</organism>
<feature type="transmembrane region" description="Helical" evidence="10">
    <location>
        <begin position="325"/>
        <end position="344"/>
    </location>
</feature>
<dbReference type="GO" id="GO:0015297">
    <property type="term" value="F:antiporter activity"/>
    <property type="evidence" value="ECO:0007669"/>
    <property type="project" value="InterPro"/>
</dbReference>
<reference evidence="11" key="2">
    <citation type="submission" date="2021-04" db="EMBL/GenBank/DDBJ databases">
        <authorList>
            <person name="Gilroy R."/>
        </authorList>
    </citation>
    <scope>NUCLEOTIDE SEQUENCE</scope>
    <source>
        <strain evidence="11">1068</strain>
    </source>
</reference>
<feature type="transmembrane region" description="Helical" evidence="10">
    <location>
        <begin position="137"/>
        <end position="159"/>
    </location>
</feature>
<evidence type="ECO:0000256" key="8">
    <source>
        <dbReference type="ARBA" id="ARBA00023136"/>
    </source>
</evidence>
<dbReference type="Pfam" id="PF01554">
    <property type="entry name" value="MatE"/>
    <property type="match status" value="2"/>
</dbReference>
<evidence type="ECO:0000256" key="5">
    <source>
        <dbReference type="ARBA" id="ARBA00022475"/>
    </source>
</evidence>
<keyword evidence="6 10" id="KW-0812">Transmembrane</keyword>
<dbReference type="PIRSF" id="PIRSF006603">
    <property type="entry name" value="DinF"/>
    <property type="match status" value="1"/>
</dbReference>
<name>A0A9D2FQG3_9FIRM</name>
<dbReference type="InterPro" id="IPR002528">
    <property type="entry name" value="MATE_fam"/>
</dbReference>
<dbReference type="InterPro" id="IPR048279">
    <property type="entry name" value="MdtK-like"/>
</dbReference>
<feature type="transmembrane region" description="Helical" evidence="10">
    <location>
        <begin position="95"/>
        <end position="117"/>
    </location>
</feature>
<evidence type="ECO:0000313" key="11">
    <source>
        <dbReference type="EMBL" id="HIZ64630.1"/>
    </source>
</evidence>
<dbReference type="GO" id="GO:0005886">
    <property type="term" value="C:plasma membrane"/>
    <property type="evidence" value="ECO:0007669"/>
    <property type="project" value="UniProtKB-SubCell"/>
</dbReference>
<feature type="transmembrane region" description="Helical" evidence="10">
    <location>
        <begin position="166"/>
        <end position="188"/>
    </location>
</feature>
<feature type="transmembrane region" description="Helical" evidence="10">
    <location>
        <begin position="288"/>
        <end position="313"/>
    </location>
</feature>
<feature type="transmembrane region" description="Helical" evidence="10">
    <location>
        <begin position="51"/>
        <end position="74"/>
    </location>
</feature>
<dbReference type="InterPro" id="IPR045070">
    <property type="entry name" value="MATE_MepA-like"/>
</dbReference>
<evidence type="ECO:0000256" key="4">
    <source>
        <dbReference type="ARBA" id="ARBA00022448"/>
    </source>
</evidence>
<feature type="transmembrane region" description="Helical" evidence="10">
    <location>
        <begin position="423"/>
        <end position="445"/>
    </location>
</feature>
<dbReference type="AlphaFoldDB" id="A0A9D2FQG3"/>
<keyword evidence="4" id="KW-0813">Transport</keyword>
<feature type="transmembrane region" description="Helical" evidence="10">
    <location>
        <begin position="364"/>
        <end position="383"/>
    </location>
</feature>
<dbReference type="NCBIfam" id="TIGR00797">
    <property type="entry name" value="matE"/>
    <property type="match status" value="1"/>
</dbReference>
<dbReference type="InterPro" id="IPR051327">
    <property type="entry name" value="MATE_MepA_subfamily"/>
</dbReference>
<feature type="transmembrane region" description="Helical" evidence="10">
    <location>
        <begin position="12"/>
        <end position="36"/>
    </location>
</feature>
<evidence type="ECO:0000256" key="1">
    <source>
        <dbReference type="ARBA" id="ARBA00004651"/>
    </source>
</evidence>
<keyword evidence="8 10" id="KW-0472">Membrane</keyword>
<dbReference type="CDD" id="cd13143">
    <property type="entry name" value="MATE_MepA_like"/>
    <property type="match status" value="1"/>
</dbReference>
<dbReference type="EMBL" id="DXBG01000036">
    <property type="protein sequence ID" value="HIZ64630.1"/>
    <property type="molecule type" value="Genomic_DNA"/>
</dbReference>
<dbReference type="Proteomes" id="UP000824056">
    <property type="component" value="Unassembled WGS sequence"/>
</dbReference>
<keyword evidence="5" id="KW-1003">Cell membrane</keyword>
<reference evidence="11" key="1">
    <citation type="journal article" date="2021" name="PeerJ">
        <title>Extensive microbial diversity within the chicken gut microbiome revealed by metagenomics and culture.</title>
        <authorList>
            <person name="Gilroy R."/>
            <person name="Ravi A."/>
            <person name="Getino M."/>
            <person name="Pursley I."/>
            <person name="Horton D.L."/>
            <person name="Alikhan N.F."/>
            <person name="Baker D."/>
            <person name="Gharbi K."/>
            <person name="Hall N."/>
            <person name="Watson M."/>
            <person name="Adriaenssens E.M."/>
            <person name="Foster-Nyarko E."/>
            <person name="Jarju S."/>
            <person name="Secka A."/>
            <person name="Antonio M."/>
            <person name="Oren A."/>
            <person name="Chaudhuri R.R."/>
            <person name="La Ragione R."/>
            <person name="Hildebrand F."/>
            <person name="Pallen M.J."/>
        </authorList>
    </citation>
    <scope>NUCLEOTIDE SEQUENCE</scope>
    <source>
        <strain evidence="11">1068</strain>
    </source>
</reference>
<evidence type="ECO:0000313" key="12">
    <source>
        <dbReference type="Proteomes" id="UP000824056"/>
    </source>
</evidence>
<evidence type="ECO:0000256" key="10">
    <source>
        <dbReference type="SAM" id="Phobius"/>
    </source>
</evidence>